<dbReference type="GO" id="GO:0016838">
    <property type="term" value="F:carbon-oxygen lyase activity, acting on phosphates"/>
    <property type="evidence" value="ECO:0007669"/>
    <property type="project" value="InterPro"/>
</dbReference>
<proteinExistence type="inferred from homology"/>
<evidence type="ECO:0008006" key="5">
    <source>
        <dbReference type="Google" id="ProtNLM"/>
    </source>
</evidence>
<evidence type="ECO:0000313" key="4">
    <source>
        <dbReference type="Proteomes" id="UP000037696"/>
    </source>
</evidence>
<dbReference type="InterPro" id="IPR024652">
    <property type="entry name" value="Trichodiene_synth"/>
</dbReference>
<evidence type="ECO:0000313" key="3">
    <source>
        <dbReference type="EMBL" id="KOS44102.1"/>
    </source>
</evidence>
<dbReference type="OrthoDB" id="4352563at2759"/>
<comment type="caution">
    <text evidence="3">The sequence shown here is derived from an EMBL/GenBank/DDBJ whole genome shotgun (WGS) entry which is preliminary data.</text>
</comment>
<dbReference type="AlphaFoldDB" id="A0A0M9WGL6"/>
<comment type="similarity">
    <text evidence="1">Belongs to the trichodiene synthase family.</text>
</comment>
<dbReference type="Pfam" id="PF06330">
    <property type="entry name" value="TRI5"/>
    <property type="match status" value="1"/>
</dbReference>
<name>A0A0M9WGL6_9EURO</name>
<dbReference type="Proteomes" id="UP000037696">
    <property type="component" value="Unassembled WGS sequence"/>
</dbReference>
<dbReference type="InterPro" id="IPR008949">
    <property type="entry name" value="Isoprenoid_synthase_dom_sf"/>
</dbReference>
<dbReference type="STRING" id="229535.A0A0M9WGL6"/>
<evidence type="ECO:0000256" key="1">
    <source>
        <dbReference type="ARBA" id="ARBA00007946"/>
    </source>
</evidence>
<dbReference type="Gene3D" id="1.10.600.10">
    <property type="entry name" value="Farnesyl Diphosphate Synthase"/>
    <property type="match status" value="1"/>
</dbReference>
<sequence>MDNIKDNSFLEHFIDTIVDFLDNVQYDEPLESPTPEVREKLESTYEGSLRFFTQPTIQEQLSLSNEAITNATRSVARLAVYCWPNTPPEVMVQIAIHLTKLNFMDDFEGDYHADMATFLPGLLSGSEQKNPFWRVMLHGIPDLLRHFDSYPQYNIFRSTLDYYQSCWIEARGFKGDRGSDRFPTELRRLGQLGASVGAFMFPKAIADETKQFGEITSAIVHVEPAGALVNDLFSFYKEGIVTNGYGPLEDNNLIMNVCHVKQIPLREGFDEVAADAIRQVQKAQEVFDGSHTPIAEDGVHTFIRGLIRWHLCDRRYRMKELYDASYGFETGRQFRKYCHMAWKAGGVAMDQNMFEVVDKRVSTRHQL</sequence>
<accession>A0A0M9WGL6</accession>
<dbReference type="SUPFAM" id="SSF48576">
    <property type="entry name" value="Terpenoid synthases"/>
    <property type="match status" value="1"/>
</dbReference>
<protein>
    <recommendedName>
        <fullName evidence="5">Trichodiene synthase</fullName>
    </recommendedName>
</protein>
<keyword evidence="2" id="KW-0456">Lyase</keyword>
<gene>
    <name evidence="3" type="ORF">ACN38_g4960</name>
</gene>
<dbReference type="EMBL" id="LHQQ01000067">
    <property type="protein sequence ID" value="KOS44102.1"/>
    <property type="molecule type" value="Genomic_DNA"/>
</dbReference>
<reference evidence="3 4" key="1">
    <citation type="submission" date="2015-08" db="EMBL/GenBank/DDBJ databases">
        <title>Genome sequencing of Penicillium nordicum.</title>
        <authorList>
            <person name="Nguyen H.D."/>
            <person name="Seifert K.A."/>
        </authorList>
    </citation>
    <scope>NUCLEOTIDE SEQUENCE [LARGE SCALE GENOMIC DNA]</scope>
    <source>
        <strain evidence="3 4">DAOMC 185683</strain>
    </source>
</reference>
<evidence type="ECO:0000256" key="2">
    <source>
        <dbReference type="ARBA" id="ARBA00023239"/>
    </source>
</evidence>
<keyword evidence="4" id="KW-1185">Reference proteome</keyword>
<organism evidence="3 4">
    <name type="scientific">Penicillium nordicum</name>
    <dbReference type="NCBI Taxonomy" id="229535"/>
    <lineage>
        <taxon>Eukaryota</taxon>
        <taxon>Fungi</taxon>
        <taxon>Dikarya</taxon>
        <taxon>Ascomycota</taxon>
        <taxon>Pezizomycotina</taxon>
        <taxon>Eurotiomycetes</taxon>
        <taxon>Eurotiomycetidae</taxon>
        <taxon>Eurotiales</taxon>
        <taxon>Aspergillaceae</taxon>
        <taxon>Penicillium</taxon>
    </lineage>
</organism>